<feature type="binding site" evidence="8">
    <location>
        <position position="55"/>
    </location>
    <ligand>
        <name>Mg(2+)</name>
        <dbReference type="ChEBI" id="CHEBI:18420"/>
    </ligand>
</feature>
<keyword evidence="5 8" id="KW-0460">Magnesium</keyword>
<keyword evidence="2 8" id="KW-0808">Transferase</keyword>
<comment type="catalytic activity">
    <reaction evidence="8">
        <text>apo-[ACP] + CoA = holo-[ACP] + adenosine 3',5'-bisphosphate + H(+)</text>
        <dbReference type="Rhea" id="RHEA:12068"/>
        <dbReference type="Rhea" id="RHEA-COMP:9685"/>
        <dbReference type="Rhea" id="RHEA-COMP:9690"/>
        <dbReference type="ChEBI" id="CHEBI:15378"/>
        <dbReference type="ChEBI" id="CHEBI:29999"/>
        <dbReference type="ChEBI" id="CHEBI:57287"/>
        <dbReference type="ChEBI" id="CHEBI:58343"/>
        <dbReference type="ChEBI" id="CHEBI:64479"/>
        <dbReference type="EC" id="2.7.8.7"/>
    </reaction>
</comment>
<keyword evidence="3 8" id="KW-0479">Metal-binding</keyword>
<keyword evidence="8" id="KW-0963">Cytoplasm</keyword>
<dbReference type="RefSeq" id="WP_002699287.1">
    <property type="nucleotide sequence ID" value="NZ_CDNC01000017.1"/>
</dbReference>
<comment type="cofactor">
    <cofactor evidence="8">
        <name>Mg(2+)</name>
        <dbReference type="ChEBI" id="CHEBI:18420"/>
    </cofactor>
</comment>
<keyword evidence="1 8" id="KW-0444">Lipid biosynthesis</keyword>
<dbReference type="NCBIfam" id="TIGR00556">
    <property type="entry name" value="pantethn_trn"/>
    <property type="match status" value="1"/>
</dbReference>
<name>A0A0B7GWP4_TREPH</name>
<comment type="subcellular location">
    <subcellularLocation>
        <location evidence="8">Cytoplasm</location>
    </subcellularLocation>
</comment>
<reference evidence="11 13" key="3">
    <citation type="submission" date="2019-08" db="EMBL/GenBank/DDBJ databases">
        <authorList>
            <person name="Kuhnert P."/>
        </authorList>
    </citation>
    <scope>NUCLEOTIDE SEQUENCE [LARGE SCALE GENOMIC DNA]</scope>
    <source>
        <strain evidence="11 13">B36.5</strain>
    </source>
</reference>
<dbReference type="Proteomes" id="UP000323594">
    <property type="component" value="Chromosome"/>
</dbReference>
<dbReference type="NCBIfam" id="NF000832">
    <property type="entry name" value="PRK00070.3-2"/>
    <property type="match status" value="1"/>
</dbReference>
<evidence type="ECO:0000256" key="3">
    <source>
        <dbReference type="ARBA" id="ARBA00022723"/>
    </source>
</evidence>
<dbReference type="EC" id="2.7.8.7" evidence="8"/>
<dbReference type="AlphaFoldDB" id="A0A0B7GWP4"/>
<dbReference type="InterPro" id="IPR008278">
    <property type="entry name" value="4-PPantetheinyl_Trfase_dom"/>
</dbReference>
<dbReference type="OrthoDB" id="517356at2"/>
<comment type="similarity">
    <text evidence="8">Belongs to the P-Pant transferase superfamily. AcpS family.</text>
</comment>
<sequence>MILGIGIDIVEIQRMQKWRNNKKLLERFFHSEEVRLFYDCGKKNEFLASRFAAKEAFGKALGTGLKNIRLKEIQVTKNINGKPILKISGNAENVFRNLKGKYLHLSLSHEKNNAVAIVIIEGEKND</sequence>
<keyword evidence="12" id="KW-1185">Reference proteome</keyword>
<evidence type="ECO:0000256" key="7">
    <source>
        <dbReference type="ARBA" id="ARBA00023160"/>
    </source>
</evidence>
<evidence type="ECO:0000256" key="2">
    <source>
        <dbReference type="ARBA" id="ARBA00022679"/>
    </source>
</evidence>
<evidence type="ECO:0000256" key="6">
    <source>
        <dbReference type="ARBA" id="ARBA00023098"/>
    </source>
</evidence>
<proteinExistence type="inferred from homology"/>
<evidence type="ECO:0000313" key="11">
    <source>
        <dbReference type="EMBL" id="QEJ98915.1"/>
    </source>
</evidence>
<evidence type="ECO:0000313" key="13">
    <source>
        <dbReference type="Proteomes" id="UP000323594"/>
    </source>
</evidence>
<dbReference type="HAMAP" id="MF_00101">
    <property type="entry name" value="AcpS"/>
    <property type="match status" value="1"/>
</dbReference>
<reference evidence="12" key="2">
    <citation type="submission" date="2015-01" db="EMBL/GenBank/DDBJ databases">
        <authorList>
            <person name="Manzoor Shahid"/>
            <person name="Zubair Saima"/>
        </authorList>
    </citation>
    <scope>NUCLEOTIDE SEQUENCE [LARGE SCALE GENOMIC DNA]</scope>
    <source>
        <strain evidence="12">V1</strain>
    </source>
</reference>
<evidence type="ECO:0000313" key="12">
    <source>
        <dbReference type="Proteomes" id="UP000042527"/>
    </source>
</evidence>
<dbReference type="SUPFAM" id="SSF56214">
    <property type="entry name" value="4'-phosphopantetheinyl transferase"/>
    <property type="match status" value="1"/>
</dbReference>
<dbReference type="GeneID" id="57754125"/>
<evidence type="ECO:0000256" key="5">
    <source>
        <dbReference type="ARBA" id="ARBA00022842"/>
    </source>
</evidence>
<dbReference type="InterPro" id="IPR002582">
    <property type="entry name" value="ACPS"/>
</dbReference>
<keyword evidence="7 8" id="KW-0275">Fatty acid biosynthesis</keyword>
<dbReference type="Gene3D" id="3.90.470.20">
    <property type="entry name" value="4'-phosphopantetheinyl transferase domain"/>
    <property type="match status" value="1"/>
</dbReference>
<dbReference type="GO" id="GO:0006633">
    <property type="term" value="P:fatty acid biosynthetic process"/>
    <property type="evidence" value="ECO:0007669"/>
    <property type="project" value="UniProtKB-UniRule"/>
</dbReference>
<dbReference type="GO" id="GO:0000287">
    <property type="term" value="F:magnesium ion binding"/>
    <property type="evidence" value="ECO:0007669"/>
    <property type="project" value="UniProtKB-UniRule"/>
</dbReference>
<dbReference type="EMBL" id="CDNC01000017">
    <property type="protein sequence ID" value="CEM61977.1"/>
    <property type="molecule type" value="Genomic_DNA"/>
</dbReference>
<keyword evidence="6 8" id="KW-0443">Lipid metabolism</keyword>
<dbReference type="InterPro" id="IPR004568">
    <property type="entry name" value="Ppantetheine-prot_Trfase_dom"/>
</dbReference>
<dbReference type="Proteomes" id="UP000042527">
    <property type="component" value="Unassembled WGS sequence"/>
</dbReference>
<protein>
    <recommendedName>
        <fullName evidence="8">Holo-[acyl-carrier-protein] synthase</fullName>
        <shortName evidence="8">Holo-ACP synthase</shortName>
        <ecNumber evidence="8">2.7.8.7</ecNumber>
    </recommendedName>
    <alternativeName>
        <fullName evidence="8">4'-phosphopantetheinyl transferase AcpS</fullName>
    </alternativeName>
</protein>
<dbReference type="NCBIfam" id="TIGR00516">
    <property type="entry name" value="acpS"/>
    <property type="match status" value="1"/>
</dbReference>
<accession>A0A0B7GWP4</accession>
<dbReference type="InterPro" id="IPR037143">
    <property type="entry name" value="4-PPantetheinyl_Trfase_dom_sf"/>
</dbReference>
<dbReference type="Pfam" id="PF01648">
    <property type="entry name" value="ACPS"/>
    <property type="match status" value="1"/>
</dbReference>
<dbReference type="EMBL" id="CP042817">
    <property type="protein sequence ID" value="QEJ98915.1"/>
    <property type="molecule type" value="Genomic_DNA"/>
</dbReference>
<feature type="domain" description="4'-phosphopantetheinyl transferase" evidence="9">
    <location>
        <begin position="4"/>
        <end position="93"/>
    </location>
</feature>
<comment type="function">
    <text evidence="8">Transfers the 4'-phosphopantetheine moiety from coenzyme A to a Ser of acyl-carrier-protein.</text>
</comment>
<dbReference type="GO" id="GO:0008897">
    <property type="term" value="F:holo-[acyl-carrier-protein] synthase activity"/>
    <property type="evidence" value="ECO:0007669"/>
    <property type="project" value="UniProtKB-UniRule"/>
</dbReference>
<evidence type="ECO:0000256" key="1">
    <source>
        <dbReference type="ARBA" id="ARBA00022516"/>
    </source>
</evidence>
<evidence type="ECO:0000259" key="9">
    <source>
        <dbReference type="Pfam" id="PF01648"/>
    </source>
</evidence>
<evidence type="ECO:0000256" key="8">
    <source>
        <dbReference type="HAMAP-Rule" id="MF_00101"/>
    </source>
</evidence>
<gene>
    <name evidence="8 10" type="primary">acpS</name>
    <name evidence="11" type="ORF">FUT82_13530</name>
    <name evidence="10" type="ORF">TPHV1_240027</name>
</gene>
<organism evidence="10 12">
    <name type="scientific">Treponema phagedenis</name>
    <dbReference type="NCBI Taxonomy" id="162"/>
    <lineage>
        <taxon>Bacteria</taxon>
        <taxon>Pseudomonadati</taxon>
        <taxon>Spirochaetota</taxon>
        <taxon>Spirochaetia</taxon>
        <taxon>Spirochaetales</taxon>
        <taxon>Treponemataceae</taxon>
        <taxon>Treponema</taxon>
    </lineage>
</organism>
<reference evidence="10" key="1">
    <citation type="submission" date="2015-01" db="EMBL/GenBank/DDBJ databases">
        <authorList>
            <person name="Xiang T."/>
            <person name="Song Y."/>
            <person name="Huang L."/>
            <person name="Wang B."/>
            <person name="Wu P."/>
        </authorList>
    </citation>
    <scope>NUCLEOTIDE SEQUENCE [LARGE SCALE GENOMIC DNA]</scope>
    <source>
        <strain evidence="10">V1</strain>
    </source>
</reference>
<keyword evidence="4 8" id="KW-0276">Fatty acid metabolism</keyword>
<evidence type="ECO:0000313" key="10">
    <source>
        <dbReference type="EMBL" id="CEM61977.1"/>
    </source>
</evidence>
<evidence type="ECO:0000256" key="4">
    <source>
        <dbReference type="ARBA" id="ARBA00022832"/>
    </source>
</evidence>
<feature type="binding site" evidence="8">
    <location>
        <position position="8"/>
    </location>
    <ligand>
        <name>Mg(2+)</name>
        <dbReference type="ChEBI" id="CHEBI:18420"/>
    </ligand>
</feature>
<dbReference type="GO" id="GO:0005737">
    <property type="term" value="C:cytoplasm"/>
    <property type="evidence" value="ECO:0007669"/>
    <property type="project" value="UniProtKB-SubCell"/>
</dbReference>